<proteinExistence type="predicted"/>
<dbReference type="AlphaFoldDB" id="A0A9Q0FIA3"/>
<reference evidence="1" key="2">
    <citation type="journal article" date="2023" name="Plants (Basel)">
        <title>Annotation of the Turnera subulata (Passifloraceae) Draft Genome Reveals the S-Locus Evolved after the Divergence of Turneroideae from Passifloroideae in a Stepwise Manner.</title>
        <authorList>
            <person name="Henning P.M."/>
            <person name="Roalson E.H."/>
            <person name="Mir W."/>
            <person name="McCubbin A.G."/>
            <person name="Shore J.S."/>
        </authorList>
    </citation>
    <scope>NUCLEOTIDE SEQUENCE</scope>
    <source>
        <strain evidence="1">F60SS</strain>
    </source>
</reference>
<sequence length="75" mass="8801">MLLGRRKSLLVLIHLGEKLRWLKASVLGWYYASDVNISMSGKVLLMQWKSLVLGEGYNNLFIYLKNVIFIYYVIF</sequence>
<dbReference type="EMBL" id="JAKUCV010005429">
    <property type="protein sequence ID" value="KAJ4831215.1"/>
    <property type="molecule type" value="Genomic_DNA"/>
</dbReference>
<name>A0A9Q0FIA3_9ROSI</name>
<reference evidence="1" key="1">
    <citation type="submission" date="2022-02" db="EMBL/GenBank/DDBJ databases">
        <authorList>
            <person name="Henning P.M."/>
            <person name="McCubbin A.G."/>
            <person name="Shore J.S."/>
        </authorList>
    </citation>
    <scope>NUCLEOTIDE SEQUENCE</scope>
    <source>
        <strain evidence="1">F60SS</strain>
        <tissue evidence="1">Leaves</tissue>
    </source>
</reference>
<organism evidence="1 2">
    <name type="scientific">Turnera subulata</name>
    <dbReference type="NCBI Taxonomy" id="218843"/>
    <lineage>
        <taxon>Eukaryota</taxon>
        <taxon>Viridiplantae</taxon>
        <taxon>Streptophyta</taxon>
        <taxon>Embryophyta</taxon>
        <taxon>Tracheophyta</taxon>
        <taxon>Spermatophyta</taxon>
        <taxon>Magnoliopsida</taxon>
        <taxon>eudicotyledons</taxon>
        <taxon>Gunneridae</taxon>
        <taxon>Pentapetalae</taxon>
        <taxon>rosids</taxon>
        <taxon>fabids</taxon>
        <taxon>Malpighiales</taxon>
        <taxon>Passifloraceae</taxon>
        <taxon>Turnera</taxon>
    </lineage>
</organism>
<accession>A0A9Q0FIA3</accession>
<keyword evidence="2" id="KW-1185">Reference proteome</keyword>
<protein>
    <submittedName>
        <fullName evidence="1">Uncharacterized protein</fullName>
    </submittedName>
</protein>
<evidence type="ECO:0000313" key="2">
    <source>
        <dbReference type="Proteomes" id="UP001141552"/>
    </source>
</evidence>
<dbReference type="Proteomes" id="UP001141552">
    <property type="component" value="Unassembled WGS sequence"/>
</dbReference>
<evidence type="ECO:0000313" key="1">
    <source>
        <dbReference type="EMBL" id="KAJ4831215.1"/>
    </source>
</evidence>
<gene>
    <name evidence="1" type="ORF">Tsubulata_042547</name>
</gene>
<comment type="caution">
    <text evidence="1">The sequence shown here is derived from an EMBL/GenBank/DDBJ whole genome shotgun (WGS) entry which is preliminary data.</text>
</comment>